<dbReference type="OrthoDB" id="1749524at2759"/>
<feature type="chain" id="PRO_5015165320" description="RNase H type-1 domain-containing protein" evidence="1">
    <location>
        <begin position="25"/>
        <end position="155"/>
    </location>
</feature>
<keyword evidence="4" id="KW-1185">Reference proteome</keyword>
<keyword evidence="1" id="KW-0732">Signal</keyword>
<evidence type="ECO:0000256" key="1">
    <source>
        <dbReference type="SAM" id="SignalP"/>
    </source>
</evidence>
<organism evidence="3 4">
    <name type="scientific">Trema orientale</name>
    <name type="common">Charcoal tree</name>
    <name type="synonym">Celtis orientalis</name>
    <dbReference type="NCBI Taxonomy" id="63057"/>
    <lineage>
        <taxon>Eukaryota</taxon>
        <taxon>Viridiplantae</taxon>
        <taxon>Streptophyta</taxon>
        <taxon>Embryophyta</taxon>
        <taxon>Tracheophyta</taxon>
        <taxon>Spermatophyta</taxon>
        <taxon>Magnoliopsida</taxon>
        <taxon>eudicotyledons</taxon>
        <taxon>Gunneridae</taxon>
        <taxon>Pentapetalae</taxon>
        <taxon>rosids</taxon>
        <taxon>fabids</taxon>
        <taxon>Rosales</taxon>
        <taxon>Cannabaceae</taxon>
        <taxon>Trema</taxon>
    </lineage>
</organism>
<dbReference type="InterPro" id="IPR002156">
    <property type="entry name" value="RNaseH_domain"/>
</dbReference>
<proteinExistence type="predicted"/>
<evidence type="ECO:0000313" key="3">
    <source>
        <dbReference type="EMBL" id="PON88952.1"/>
    </source>
</evidence>
<dbReference type="GO" id="GO:0003676">
    <property type="term" value="F:nucleic acid binding"/>
    <property type="evidence" value="ECO:0007669"/>
    <property type="project" value="InterPro"/>
</dbReference>
<dbReference type="GO" id="GO:0004523">
    <property type="term" value="F:RNA-DNA hybrid ribonuclease activity"/>
    <property type="evidence" value="ECO:0007669"/>
    <property type="project" value="InterPro"/>
</dbReference>
<dbReference type="InterPro" id="IPR044730">
    <property type="entry name" value="RNase_H-like_dom_plant"/>
</dbReference>
<dbReference type="PANTHER" id="PTHR47074">
    <property type="entry name" value="BNAC02G40300D PROTEIN"/>
    <property type="match status" value="1"/>
</dbReference>
<dbReference type="Proteomes" id="UP000237000">
    <property type="component" value="Unassembled WGS sequence"/>
</dbReference>
<protein>
    <recommendedName>
        <fullName evidence="2">RNase H type-1 domain-containing protein</fullName>
    </recommendedName>
</protein>
<dbReference type="Pfam" id="PF13456">
    <property type="entry name" value="RVT_3"/>
    <property type="match status" value="1"/>
</dbReference>
<dbReference type="InterPro" id="IPR052929">
    <property type="entry name" value="RNase_H-like_EbsB-rel"/>
</dbReference>
<dbReference type="AlphaFoldDB" id="A0A2P5ETS0"/>
<accession>A0A2P5ETS0</accession>
<dbReference type="EMBL" id="JXTC01000099">
    <property type="protein sequence ID" value="PON88952.1"/>
    <property type="molecule type" value="Genomic_DNA"/>
</dbReference>
<dbReference type="PANTHER" id="PTHR47074:SF11">
    <property type="entry name" value="REVERSE TRANSCRIPTASE-LIKE PROTEIN"/>
    <property type="match status" value="1"/>
</dbReference>
<feature type="signal peptide" evidence="1">
    <location>
        <begin position="1"/>
        <end position="24"/>
    </location>
</feature>
<comment type="caution">
    <text evidence="3">The sequence shown here is derived from an EMBL/GenBank/DDBJ whole genome shotgun (WGS) entry which is preliminary data.</text>
</comment>
<evidence type="ECO:0000313" key="4">
    <source>
        <dbReference type="Proteomes" id="UP000237000"/>
    </source>
</evidence>
<name>A0A2P5ETS0_TREOI</name>
<evidence type="ECO:0000259" key="2">
    <source>
        <dbReference type="Pfam" id="PF13456"/>
    </source>
</evidence>
<feature type="domain" description="RNase H type-1" evidence="2">
    <location>
        <begin position="94"/>
        <end position="149"/>
    </location>
</feature>
<gene>
    <name evidence="3" type="ORF">TorRG33x02_151810</name>
</gene>
<sequence>MGRKFVFGMTLGSRDLLLFDLLLTKPLLFQSNGDYTVKTGYHILLKEKIGALGSSTNLATQFQGYLQPKLIPNQASDSVLAKWTTQSPSGLKLNTDASVRSQQGLVGSGFVIRDHLGAVMAAGTRVWTGAFSVENVELLALREGLKCLLFLEVFD</sequence>
<reference evidence="4" key="1">
    <citation type="submission" date="2016-06" db="EMBL/GenBank/DDBJ databases">
        <title>Parallel loss of symbiosis genes in relatives of nitrogen-fixing non-legume Parasponia.</title>
        <authorList>
            <person name="Van Velzen R."/>
            <person name="Holmer R."/>
            <person name="Bu F."/>
            <person name="Rutten L."/>
            <person name="Van Zeijl A."/>
            <person name="Liu W."/>
            <person name="Santuari L."/>
            <person name="Cao Q."/>
            <person name="Sharma T."/>
            <person name="Shen D."/>
            <person name="Roswanjaya Y."/>
            <person name="Wardhani T."/>
            <person name="Kalhor M.S."/>
            <person name="Jansen J."/>
            <person name="Van den Hoogen J."/>
            <person name="Gungor B."/>
            <person name="Hartog M."/>
            <person name="Hontelez J."/>
            <person name="Verver J."/>
            <person name="Yang W.-C."/>
            <person name="Schijlen E."/>
            <person name="Repin R."/>
            <person name="Schilthuizen M."/>
            <person name="Schranz E."/>
            <person name="Heidstra R."/>
            <person name="Miyata K."/>
            <person name="Fedorova E."/>
            <person name="Kohlen W."/>
            <person name="Bisseling T."/>
            <person name="Smit S."/>
            <person name="Geurts R."/>
        </authorList>
    </citation>
    <scope>NUCLEOTIDE SEQUENCE [LARGE SCALE GENOMIC DNA]</scope>
    <source>
        <strain evidence="4">cv. RG33-2</strain>
    </source>
</reference>
<dbReference type="InParanoid" id="A0A2P5ETS0"/>
<dbReference type="CDD" id="cd06222">
    <property type="entry name" value="RNase_H_like"/>
    <property type="match status" value="1"/>
</dbReference>